<organism evidence="1 2">
    <name type="scientific">Streptococcus sanguinis</name>
    <dbReference type="NCBI Taxonomy" id="1305"/>
    <lineage>
        <taxon>Bacteria</taxon>
        <taxon>Bacillati</taxon>
        <taxon>Bacillota</taxon>
        <taxon>Bacilli</taxon>
        <taxon>Lactobacillales</taxon>
        <taxon>Streptococcaceae</taxon>
        <taxon>Streptococcus</taxon>
    </lineage>
</organism>
<dbReference type="RefSeq" id="WP_002909158.1">
    <property type="nucleotide sequence ID" value="NZ_CP071433.1"/>
</dbReference>
<gene>
    <name evidence="1" type="ORF">D8887_04995</name>
</gene>
<name>A0A427ZA73_STRSA</name>
<evidence type="ECO:0000313" key="2">
    <source>
        <dbReference type="Proteomes" id="UP000269317"/>
    </source>
</evidence>
<evidence type="ECO:0000313" key="1">
    <source>
        <dbReference type="EMBL" id="RSI11090.1"/>
    </source>
</evidence>
<evidence type="ECO:0008006" key="3">
    <source>
        <dbReference type="Google" id="ProtNLM"/>
    </source>
</evidence>
<dbReference type="EMBL" id="RJML01000003">
    <property type="protein sequence ID" value="RSI11090.1"/>
    <property type="molecule type" value="Genomic_DNA"/>
</dbReference>
<proteinExistence type="predicted"/>
<dbReference type="Proteomes" id="UP000269317">
    <property type="component" value="Unassembled WGS sequence"/>
</dbReference>
<reference evidence="1 2" key="1">
    <citation type="submission" date="2018-11" db="EMBL/GenBank/DDBJ databases">
        <title>Species Designations Belie Phenotypic and Genotypic Heterogeneity in Oral Streptococci.</title>
        <authorList>
            <person name="Velsko I."/>
        </authorList>
    </citation>
    <scope>NUCLEOTIDE SEQUENCE [LARGE SCALE GENOMIC DNA]</scope>
    <source>
        <strain evidence="1 2">KLC03</strain>
    </source>
</reference>
<comment type="caution">
    <text evidence="1">The sequence shown here is derived from an EMBL/GenBank/DDBJ whole genome shotgun (WGS) entry which is preliminary data.</text>
</comment>
<sequence length="117" mass="13876">MAIDWEEILGEEENIADAYDSHVSEYMDIYFDSSDSRNYAVKGEYIIGIWNGEEVRFKRIWGGYEFSEQEITDLLNGKEIRFRYTINKNEQDIIGKLAYLEYKNNSYIGFSPSNWKK</sequence>
<protein>
    <recommendedName>
        <fullName evidence="3">DNA topoisomerase I</fullName>
    </recommendedName>
</protein>
<accession>A0A427ZA73</accession>
<dbReference type="AlphaFoldDB" id="A0A427ZA73"/>